<dbReference type="Proteomes" id="UP000176562">
    <property type="component" value="Chromosome"/>
</dbReference>
<keyword evidence="2" id="KW-1185">Reference proteome</keyword>
<dbReference type="STRING" id="1850250.LPB142_16730"/>
<evidence type="ECO:0000313" key="1">
    <source>
        <dbReference type="EMBL" id="AOZ70765.1"/>
    </source>
</evidence>
<sequence length="274" mass="30399">MTYTPVVPLGGYAGWKFLSRTMEKQQATFVASAEIQRNEEYFREKIGEVKTAKELVSDRRLLTVALGAFGLDDDINNKYFVQKVLEEGTLDSDALANKLSDKRYLALSKAFGFGDFNTPRTVLSDFPDEILANYETRQFEIAVGDVDTTMRMVMTAQREIPELAAKTNSETTKWYTVIGSPTMSEVFRVGLGLPQSVSALDVDQQVEIYRQKTDAMFGSTDPAIFTESASMDKLLKTYLLRSEVSVSNSSASNSIALQLLNSGRSSTNILSVLL</sequence>
<keyword evidence="1" id="KW-0969">Cilium</keyword>
<name>A0A1D9MFV5_9RHOB</name>
<dbReference type="KEGG" id="rhp:LPB142_16730"/>
<dbReference type="SUPFAM" id="SSF158837">
    <property type="entry name" value="AGR C 984p-like"/>
    <property type="match status" value="1"/>
</dbReference>
<organism evidence="1 2">
    <name type="scientific">Rhodobacter xanthinilyticus</name>
    <dbReference type="NCBI Taxonomy" id="1850250"/>
    <lineage>
        <taxon>Bacteria</taxon>
        <taxon>Pseudomonadati</taxon>
        <taxon>Pseudomonadota</taxon>
        <taxon>Alphaproteobacteria</taxon>
        <taxon>Rhodobacterales</taxon>
        <taxon>Rhodobacter group</taxon>
        <taxon>Rhodobacter</taxon>
    </lineage>
</organism>
<keyword evidence="1" id="KW-0282">Flagellum</keyword>
<dbReference type="EMBL" id="CP017781">
    <property type="protein sequence ID" value="AOZ70765.1"/>
    <property type="molecule type" value="Genomic_DNA"/>
</dbReference>
<accession>A0A1D9MFV5</accession>
<dbReference type="Gene3D" id="1.10.3700.10">
    <property type="entry name" value="AGR C 984p-like"/>
    <property type="match status" value="1"/>
</dbReference>
<dbReference type="AlphaFoldDB" id="A0A1D9MFV5"/>
<dbReference type="Pfam" id="PF06748">
    <property type="entry name" value="DUF1217"/>
    <property type="match status" value="1"/>
</dbReference>
<proteinExistence type="predicted"/>
<gene>
    <name evidence="1" type="ORF">LPB142_16730</name>
</gene>
<keyword evidence="1" id="KW-0966">Cell projection</keyword>
<dbReference type="InterPro" id="IPR010626">
    <property type="entry name" value="DUF1217"/>
</dbReference>
<protein>
    <submittedName>
        <fullName evidence="1">Flagellar protein</fullName>
    </submittedName>
</protein>
<reference evidence="1 2" key="1">
    <citation type="submission" date="2016-10" db="EMBL/GenBank/DDBJ databases">
        <title>Rhodobacter sp. LPB0142, isolated from sea water.</title>
        <authorList>
            <person name="Kim E."/>
            <person name="Yi H."/>
        </authorList>
    </citation>
    <scope>NUCLEOTIDE SEQUENCE [LARGE SCALE GENOMIC DNA]</scope>
    <source>
        <strain evidence="1 2">LPB0142</strain>
    </source>
</reference>
<dbReference type="InterPro" id="IPR023157">
    <property type="entry name" value="AGR-C-984p-like_sf"/>
</dbReference>
<evidence type="ECO:0000313" key="2">
    <source>
        <dbReference type="Proteomes" id="UP000176562"/>
    </source>
</evidence>
<dbReference type="RefSeq" id="WP_068765564.1">
    <property type="nucleotide sequence ID" value="NZ_CP017781.1"/>
</dbReference>